<dbReference type="AlphaFoldDB" id="A0AA85JIT3"/>
<evidence type="ECO:0000256" key="12">
    <source>
        <dbReference type="ARBA" id="ARBA00023212"/>
    </source>
</evidence>
<dbReference type="PROSITE" id="PS51834">
    <property type="entry name" value="DENN_FLCN_SMCR8"/>
    <property type="match status" value="1"/>
</dbReference>
<dbReference type="GO" id="GO:0005819">
    <property type="term" value="C:spindle"/>
    <property type="evidence" value="ECO:0007669"/>
    <property type="project" value="UniProtKB-SubCell"/>
</dbReference>
<dbReference type="InterPro" id="IPR021713">
    <property type="entry name" value="Folliculin"/>
</dbReference>
<evidence type="ECO:0000313" key="18">
    <source>
        <dbReference type="Proteomes" id="UP000050795"/>
    </source>
</evidence>
<keyword evidence="11" id="KW-0472">Membrane</keyword>
<feature type="compositionally biased region" description="Low complexity" evidence="16">
    <location>
        <begin position="103"/>
        <end position="118"/>
    </location>
</feature>
<keyword evidence="10" id="KW-0963">Cytoplasm</keyword>
<evidence type="ECO:0000256" key="7">
    <source>
        <dbReference type="ARBA" id="ARBA00009987"/>
    </source>
</evidence>
<feature type="compositionally biased region" description="Low complexity" evidence="16">
    <location>
        <begin position="834"/>
        <end position="844"/>
    </location>
</feature>
<dbReference type="GO" id="GO:0000122">
    <property type="term" value="P:negative regulation of transcription by RNA polymerase II"/>
    <property type="evidence" value="ECO:0007669"/>
    <property type="project" value="TreeGrafter"/>
</dbReference>
<evidence type="ECO:0000313" key="20">
    <source>
        <dbReference type="WBParaSite" id="TREG1_27390.3"/>
    </source>
</evidence>
<reference evidence="19 20" key="2">
    <citation type="submission" date="2023-11" db="UniProtKB">
        <authorList>
            <consortium name="WormBaseParasite"/>
        </authorList>
    </citation>
    <scope>IDENTIFICATION</scope>
</reference>
<dbReference type="WBParaSite" id="TREG1_27390.2">
    <property type="protein sequence ID" value="TREG1_27390.2"/>
    <property type="gene ID" value="TREG1_27390"/>
</dbReference>
<feature type="domain" description="UDENN FLCN/SMCR8-type" evidence="17">
    <location>
        <begin position="129"/>
        <end position="702"/>
    </location>
</feature>
<keyword evidence="14" id="KW-0539">Nucleus</keyword>
<evidence type="ECO:0000256" key="9">
    <source>
        <dbReference type="ARBA" id="ARBA00022468"/>
    </source>
</evidence>
<keyword evidence="12" id="KW-0206">Cytoskeleton</keyword>
<evidence type="ECO:0000256" key="13">
    <source>
        <dbReference type="ARBA" id="ARBA00023228"/>
    </source>
</evidence>
<dbReference type="Proteomes" id="UP000050795">
    <property type="component" value="Unassembled WGS sequence"/>
</dbReference>
<reference evidence="18" key="1">
    <citation type="submission" date="2022-06" db="EMBL/GenBank/DDBJ databases">
        <authorList>
            <person name="Berger JAMES D."/>
            <person name="Berger JAMES D."/>
        </authorList>
    </citation>
    <scope>NUCLEOTIDE SEQUENCE [LARGE SCALE GENOMIC DNA]</scope>
</reference>
<dbReference type="GO" id="GO:0005929">
    <property type="term" value="C:cilium"/>
    <property type="evidence" value="ECO:0007669"/>
    <property type="project" value="UniProtKB-SubCell"/>
</dbReference>
<comment type="subcellular location">
    <subcellularLocation>
        <location evidence="2">Cell projection</location>
        <location evidence="2">Cilium</location>
    </subcellularLocation>
    <subcellularLocation>
        <location evidence="4">Cytoplasm</location>
        <location evidence="4">Cytoskeleton</location>
        <location evidence="4">Microtubule organizing center</location>
        <location evidence="4">Centrosome</location>
    </subcellularLocation>
    <subcellularLocation>
        <location evidence="3">Cytoplasm</location>
        <location evidence="3">Cytoskeleton</location>
        <location evidence="3">Spindle</location>
    </subcellularLocation>
    <subcellularLocation>
        <location evidence="5">Cytoplasm</location>
        <location evidence="5">Cytosol</location>
    </subcellularLocation>
    <subcellularLocation>
        <location evidence="6">Lysosome membrane</location>
    </subcellularLocation>
    <subcellularLocation>
        <location evidence="1">Nucleus</location>
    </subcellularLocation>
</comment>
<evidence type="ECO:0000256" key="16">
    <source>
        <dbReference type="SAM" id="MobiDB-lite"/>
    </source>
</evidence>
<evidence type="ECO:0000256" key="11">
    <source>
        <dbReference type="ARBA" id="ARBA00023136"/>
    </source>
</evidence>
<evidence type="ECO:0000256" key="10">
    <source>
        <dbReference type="ARBA" id="ARBA00022490"/>
    </source>
</evidence>
<protein>
    <recommendedName>
        <fullName evidence="8">Folliculin</fullName>
    </recommendedName>
</protein>
<evidence type="ECO:0000313" key="19">
    <source>
        <dbReference type="WBParaSite" id="TREG1_27390.2"/>
    </source>
</evidence>
<dbReference type="InterPro" id="IPR032035">
    <property type="entry name" value="Folliculin_DENN"/>
</dbReference>
<dbReference type="PANTHER" id="PTHR31441">
    <property type="entry name" value="FOLLICULIN FAMILY MEMBER"/>
    <property type="match status" value="1"/>
</dbReference>
<keyword evidence="9" id="KW-0343">GTPase activation</keyword>
<sequence>MDAVVALCHFCEQHGPSVVMCTQPFRQTQQSKLSVISSQSGGGGAVFTDPQSVDINSYQRNLPNLMFQNHTSGADTIPTGSSDVSAIILPSSTSRFSVTAAPSGSMSSHSSSLQQQQSSQHPTCKACSSVMLRDEPGIISHDQAANTSYISTQFIKDADLNTYVRNACLRSLSCEVCPGQVGVFYFGDETNGHVFSYNFSLNDSRARGNQSRYSILIVSWNKIYLLNLWSFLISNISRMVSRLRLSANKVFNDEISNNAVVTSTGTNQCRTSTATTTSATTAPLRRCATPPAALAPVLYGQAIAAGNAVAATNSNFYPHHHSTLGRETRQKRATDSDMRSLADLTKDDQIFYRIHAWFTWLLRAGGRRWSVLPSVIAPPEDEDTLIMQEEHEALLTAGVDHLMSSMNLSNPVISNTITPSISSANNAPNAANINNINSSSNNNISVTTASSCKQSMSHSSSSTLLFKPSISPDNSSSNLVEDITTLDFSCLSSEMENSISLLILSRLYHVLGVIPFSRLVQHIAIGNQIVVQPLDEDINATLTLSALAKLLPRGCIRQVLANHEYLPPFRCNLLSLSLHTASCTSSSTGYNDGQEGGDMPSTTTTANEHVLYLAVYRYRYGCHNSSSITSSGGGQSENDEQLYRTQCYVDSLYFRLSPTLPSLDPEIVSFKQTLLSQLKPGMNKTVSLDIVNLPSVIPSGIGAVVSVGGGGGGVRHLLPSPISFSGGGRFQVSSYVDQIIKLLSINPPLPIDVYEVALNTVKHDWINRARLLYSFKRCQGPSLSGDEATRRWAGVLASIGCASPENAAVARFWQGALSQHSRNHHVCHLRKRPTTTTSSSTTTSRRGSFCSSNVDLSALFAAATNISNSSSIMTATTFSE</sequence>
<keyword evidence="13" id="KW-0458">Lysosome</keyword>
<dbReference type="InterPro" id="IPR037520">
    <property type="entry name" value="Folliculin/SMCR8_longin"/>
</dbReference>
<dbReference type="PANTHER" id="PTHR31441:SF2">
    <property type="entry name" value="FOLLICULIN"/>
    <property type="match status" value="1"/>
</dbReference>
<feature type="region of interest" description="Disordered" evidence="16">
    <location>
        <begin position="99"/>
        <end position="118"/>
    </location>
</feature>
<evidence type="ECO:0000256" key="6">
    <source>
        <dbReference type="ARBA" id="ARBA00004656"/>
    </source>
</evidence>
<evidence type="ECO:0000259" key="17">
    <source>
        <dbReference type="PROSITE" id="PS51834"/>
    </source>
</evidence>
<keyword evidence="18" id="KW-1185">Reference proteome</keyword>
<dbReference type="InterPro" id="IPR044886">
    <property type="entry name" value="FLCN_DENN_C_sf"/>
</dbReference>
<keyword evidence="15" id="KW-0966">Cell projection</keyword>
<dbReference type="Pfam" id="PF11704">
    <property type="entry name" value="Folliculin"/>
    <property type="match status" value="1"/>
</dbReference>
<organism evidence="18 20">
    <name type="scientific">Trichobilharzia regenti</name>
    <name type="common">Nasal bird schistosome</name>
    <dbReference type="NCBI Taxonomy" id="157069"/>
    <lineage>
        <taxon>Eukaryota</taxon>
        <taxon>Metazoa</taxon>
        <taxon>Spiralia</taxon>
        <taxon>Lophotrochozoa</taxon>
        <taxon>Platyhelminthes</taxon>
        <taxon>Trematoda</taxon>
        <taxon>Digenea</taxon>
        <taxon>Strigeidida</taxon>
        <taxon>Schistosomatoidea</taxon>
        <taxon>Schistosomatidae</taxon>
        <taxon>Trichobilharzia</taxon>
    </lineage>
</organism>
<proteinExistence type="inferred from homology"/>
<dbReference type="GO" id="GO:0005813">
    <property type="term" value="C:centrosome"/>
    <property type="evidence" value="ECO:0007669"/>
    <property type="project" value="UniProtKB-SubCell"/>
</dbReference>
<evidence type="ECO:0000256" key="8">
    <source>
        <dbReference type="ARBA" id="ARBA00021824"/>
    </source>
</evidence>
<evidence type="ECO:0000256" key="1">
    <source>
        <dbReference type="ARBA" id="ARBA00004123"/>
    </source>
</evidence>
<comment type="similarity">
    <text evidence="7">Belongs to the folliculin family.</text>
</comment>
<dbReference type="GO" id="GO:0005765">
    <property type="term" value="C:lysosomal membrane"/>
    <property type="evidence" value="ECO:0007669"/>
    <property type="project" value="UniProtKB-SubCell"/>
</dbReference>
<evidence type="ECO:0000256" key="15">
    <source>
        <dbReference type="ARBA" id="ARBA00023273"/>
    </source>
</evidence>
<dbReference type="Gene3D" id="1.10.10.1730">
    <property type="entry name" value="Folliculin"/>
    <property type="match status" value="1"/>
</dbReference>
<evidence type="ECO:0000256" key="14">
    <source>
        <dbReference type="ARBA" id="ARBA00023242"/>
    </source>
</evidence>
<dbReference type="GO" id="GO:1904263">
    <property type="term" value="P:positive regulation of TORC1 signaling"/>
    <property type="evidence" value="ECO:0007669"/>
    <property type="project" value="TreeGrafter"/>
</dbReference>
<dbReference type="WBParaSite" id="TREG1_27390.3">
    <property type="protein sequence ID" value="TREG1_27390.3"/>
    <property type="gene ID" value="TREG1_27390"/>
</dbReference>
<evidence type="ECO:0000256" key="4">
    <source>
        <dbReference type="ARBA" id="ARBA00004300"/>
    </source>
</evidence>
<dbReference type="Gene3D" id="3.40.50.12430">
    <property type="match status" value="1"/>
</dbReference>
<dbReference type="GO" id="GO:0005829">
    <property type="term" value="C:cytosol"/>
    <property type="evidence" value="ECO:0007669"/>
    <property type="project" value="UniProtKB-SubCell"/>
</dbReference>
<name>A0AA85JIT3_TRIRE</name>
<dbReference type="GO" id="GO:0005634">
    <property type="term" value="C:nucleus"/>
    <property type="evidence" value="ECO:0007669"/>
    <property type="project" value="UniProtKB-SubCell"/>
</dbReference>
<dbReference type="InterPro" id="IPR037521">
    <property type="entry name" value="FLCN/SMCR8_DENN"/>
</dbReference>
<dbReference type="GO" id="GO:0005096">
    <property type="term" value="F:GTPase activator activity"/>
    <property type="evidence" value="ECO:0007669"/>
    <property type="project" value="UniProtKB-KW"/>
</dbReference>
<feature type="region of interest" description="Disordered" evidence="16">
    <location>
        <begin position="829"/>
        <end position="848"/>
    </location>
</feature>
<evidence type="ECO:0000256" key="3">
    <source>
        <dbReference type="ARBA" id="ARBA00004186"/>
    </source>
</evidence>
<accession>A0AA85JIT3</accession>
<evidence type="ECO:0000256" key="2">
    <source>
        <dbReference type="ARBA" id="ARBA00004138"/>
    </source>
</evidence>
<evidence type="ECO:0000256" key="5">
    <source>
        <dbReference type="ARBA" id="ARBA00004514"/>
    </source>
</evidence>
<dbReference type="Pfam" id="PF16692">
    <property type="entry name" value="Folliculin_C"/>
    <property type="match status" value="2"/>
</dbReference>